<dbReference type="STRING" id="59894.ENSFALP00000001816"/>
<dbReference type="Proteomes" id="UP000016665">
    <property type="component" value="Chromosome 5"/>
</dbReference>
<keyword evidence="2" id="KW-1185">Reference proteome</keyword>
<protein>
    <submittedName>
        <fullName evidence="1">Uncharacterized protein</fullName>
    </submittedName>
</protein>
<name>U3JGB2_FICAL</name>
<proteinExistence type="predicted"/>
<reference evidence="1" key="3">
    <citation type="submission" date="2025-09" db="UniProtKB">
        <authorList>
            <consortium name="Ensembl"/>
        </authorList>
    </citation>
    <scope>IDENTIFICATION</scope>
</reference>
<dbReference type="AlphaFoldDB" id="U3JGB2"/>
<organism evidence="1 2">
    <name type="scientific">Ficedula albicollis</name>
    <name type="common">Collared flycatcher</name>
    <name type="synonym">Muscicapa albicollis</name>
    <dbReference type="NCBI Taxonomy" id="59894"/>
    <lineage>
        <taxon>Eukaryota</taxon>
        <taxon>Metazoa</taxon>
        <taxon>Chordata</taxon>
        <taxon>Craniata</taxon>
        <taxon>Vertebrata</taxon>
        <taxon>Euteleostomi</taxon>
        <taxon>Archelosauria</taxon>
        <taxon>Archosauria</taxon>
        <taxon>Dinosauria</taxon>
        <taxon>Saurischia</taxon>
        <taxon>Theropoda</taxon>
        <taxon>Coelurosauria</taxon>
        <taxon>Aves</taxon>
        <taxon>Neognathae</taxon>
        <taxon>Neoaves</taxon>
        <taxon>Telluraves</taxon>
        <taxon>Australaves</taxon>
        <taxon>Passeriformes</taxon>
        <taxon>Muscicapidae</taxon>
        <taxon>Ficedula</taxon>
    </lineage>
</organism>
<dbReference type="HOGENOM" id="CLU_1708272_0_0_1"/>
<evidence type="ECO:0000313" key="1">
    <source>
        <dbReference type="Ensembl" id="ENSFALP00000001816.2"/>
    </source>
</evidence>
<reference evidence="1" key="2">
    <citation type="submission" date="2025-08" db="UniProtKB">
        <authorList>
            <consortium name="Ensembl"/>
        </authorList>
    </citation>
    <scope>IDENTIFICATION</scope>
</reference>
<reference evidence="1 2" key="1">
    <citation type="journal article" date="2012" name="Nature">
        <title>The genomic landscape of species divergence in Ficedula flycatchers.</title>
        <authorList>
            <person name="Ellegren H."/>
            <person name="Smeds L."/>
            <person name="Burri R."/>
            <person name="Olason P.I."/>
            <person name="Backstrom N."/>
            <person name="Kawakami T."/>
            <person name="Kunstner A."/>
            <person name="Makinen H."/>
            <person name="Nadachowska-Brzyska K."/>
            <person name="Qvarnstrom A."/>
            <person name="Uebbing S."/>
            <person name="Wolf J.B."/>
        </authorList>
    </citation>
    <scope>NUCLEOTIDE SEQUENCE [LARGE SCALE GENOMIC DNA]</scope>
</reference>
<sequence length="182" mass="19754">MPTGDTEGHPGQVATCPPFRARQDEASLTLLLLVPGIQPQSFRGDVGSQHYSLRFRTATAAFALFLRVPAAASLLSPESSVSVSAHNAVVRLAKGPGSTGLWDSFSFGLEPSERLFVSEENIDGFLGTAFCPSPCSQSALESQPLIEVLDVTEDRIQIRVEVRIQELHRLIYALQQDPIKAH</sequence>
<dbReference type="Ensembl" id="ENSFALT00000001825.2">
    <property type="protein sequence ID" value="ENSFALP00000001816.2"/>
    <property type="gene ID" value="ENSFALG00000001743.2"/>
</dbReference>
<dbReference type="eggNOG" id="KOG4356">
    <property type="taxonomic scope" value="Eukaryota"/>
</dbReference>
<dbReference type="GeneTree" id="ENSGT01040000244280"/>
<accession>U3JGB2</accession>
<evidence type="ECO:0000313" key="2">
    <source>
        <dbReference type="Proteomes" id="UP000016665"/>
    </source>
</evidence>